<dbReference type="PANTHER" id="PTHR46348">
    <property type="entry name" value="DELETED IN LUNG AND ESOPHAGEAL CANCER PROTEIN 1"/>
    <property type="match status" value="1"/>
</dbReference>
<feature type="region of interest" description="Disordered" evidence="7">
    <location>
        <begin position="116"/>
        <end position="184"/>
    </location>
</feature>
<keyword evidence="11" id="KW-1185">Reference proteome</keyword>
<dbReference type="GO" id="GO:0005737">
    <property type="term" value="C:cytoplasm"/>
    <property type="evidence" value="ECO:0007669"/>
    <property type="project" value="UniProtKB-SubCell"/>
</dbReference>
<feature type="compositionally biased region" description="Basic and acidic residues" evidence="7">
    <location>
        <begin position="152"/>
        <end position="161"/>
    </location>
</feature>
<feature type="coiled-coil region" evidence="6">
    <location>
        <begin position="386"/>
        <end position="413"/>
    </location>
</feature>
<keyword evidence="5" id="KW-0966">Cell projection</keyword>
<dbReference type="STRING" id="905079.L1IVP8"/>
<keyword evidence="4" id="KW-0969">Cilium</keyword>
<evidence type="ECO:0000256" key="4">
    <source>
        <dbReference type="ARBA" id="ARBA00023069"/>
    </source>
</evidence>
<feature type="domain" description="HYDIN/VesB/CFA65-like Ig-like" evidence="8">
    <location>
        <begin position="956"/>
        <end position="1059"/>
    </location>
</feature>
<feature type="compositionally biased region" description="Polar residues" evidence="7">
    <location>
        <begin position="1338"/>
        <end position="1363"/>
    </location>
</feature>
<evidence type="ECO:0000256" key="5">
    <source>
        <dbReference type="ARBA" id="ARBA00023273"/>
    </source>
</evidence>
<evidence type="ECO:0000256" key="1">
    <source>
        <dbReference type="ARBA" id="ARBA00004138"/>
    </source>
</evidence>
<dbReference type="KEGG" id="gtt:GUITHDRAFT_143127"/>
<evidence type="ECO:0000256" key="3">
    <source>
        <dbReference type="ARBA" id="ARBA00022490"/>
    </source>
</evidence>
<feature type="region of interest" description="Disordered" evidence="7">
    <location>
        <begin position="2069"/>
        <end position="2092"/>
    </location>
</feature>
<dbReference type="EMBL" id="JH993035">
    <property type="protein sequence ID" value="EKX39969.1"/>
    <property type="molecule type" value="Genomic_DNA"/>
</dbReference>
<dbReference type="Pfam" id="PF22544">
    <property type="entry name" value="HYDIN_VesB_CFA65-like_Ig"/>
    <property type="match status" value="1"/>
</dbReference>
<dbReference type="PANTHER" id="PTHR46348:SF1">
    <property type="entry name" value="DELETED IN LUNG AND ESOPHAGEAL CANCER PROTEIN 1"/>
    <property type="match status" value="1"/>
</dbReference>
<dbReference type="OMA" id="HIKFTTW"/>
<evidence type="ECO:0000256" key="7">
    <source>
        <dbReference type="SAM" id="MobiDB-lite"/>
    </source>
</evidence>
<evidence type="ECO:0000259" key="8">
    <source>
        <dbReference type="Pfam" id="PF22544"/>
    </source>
</evidence>
<dbReference type="Gene3D" id="2.60.40.10">
    <property type="entry name" value="Immunoglobulins"/>
    <property type="match status" value="8"/>
</dbReference>
<accession>L1IVP8</accession>
<dbReference type="HOGENOM" id="CLU_232297_0_0_1"/>
<evidence type="ECO:0000256" key="6">
    <source>
        <dbReference type="SAM" id="Coils"/>
    </source>
</evidence>
<comment type="subcellular location">
    <subcellularLocation>
        <location evidence="1">Cell projection</location>
        <location evidence="1">Cilium</location>
    </subcellularLocation>
    <subcellularLocation>
        <location evidence="2">Cytoplasm</location>
    </subcellularLocation>
</comment>
<dbReference type="OrthoDB" id="10268086at2759"/>
<reference evidence="10" key="3">
    <citation type="submission" date="2016-03" db="UniProtKB">
        <authorList>
            <consortium name="EnsemblProtists"/>
        </authorList>
    </citation>
    <scope>IDENTIFICATION</scope>
</reference>
<dbReference type="GeneID" id="17296732"/>
<dbReference type="GO" id="GO:0005929">
    <property type="term" value="C:cilium"/>
    <property type="evidence" value="ECO:0007669"/>
    <property type="project" value="UniProtKB-SubCell"/>
</dbReference>
<protein>
    <recommendedName>
        <fullName evidence="8">HYDIN/VesB/CFA65-like Ig-like domain-containing protein</fullName>
    </recommendedName>
</protein>
<feature type="region of interest" description="Disordered" evidence="7">
    <location>
        <begin position="1308"/>
        <end position="1372"/>
    </location>
</feature>
<sequence length="2108" mass="234277">MPKFDDETLAKLQEKLIAAGYTDGEWRSIMLEHYNEDYEHMAEFAKRRAEEREKRRLAMDISKETSFLSSHGASRTDPALTGNVQALLENTFQDYFTTPPVSDQDRKLPFELAPPSQPISHTIGTTAPGKGGVASSGPVRIKAIMEEEEEKEGVAEEKPSEEAQAEGEEEGGETKKKAPEPIDEDELMFIWNRREAPQHRRPKVDQALEQKLQDVQKIEETMNVRRNEIIEQDKAFWATIGVSDEHPDGTIASGQFSQFLAKTEKKPTALVMDGQHQTARWALEVAEEAEQPDFRSAILPIGPPKVEHDESILKENFLISTRADLETMEQSMLRESLGPSKLEMPPDADPHYMNTTFFKTAHSMNAASKSPRPDEGTMKTVGMQTTQALQEMAKETEQRIQEVQRRLKKTIIKDAGEKLDIPAILLRKFNYLKNPRYKDPPVDFRGLVDSIQQGTIKEETKKGEETFSLVGPAVFVPKPQVVQFTEYEVDKTYELPLKLQNVTGILRRIRIMPPASEHFSVSLVKYLGEDGLVAPGMYCMVHIRFNPDTLADYEDTLHVVTEKGLIAIPLLARRLPPNLTLPDVIDIGNCFVDDMKRVVIPCRNQGGKGQFILVPDSEWPQPPDDVKNREVVSMPPFRFSPSSWELNGGEELDITVEFCPARNGKFSVGFRLVCDNCSVQQYQLVGTAITPSFQLVQLDSLLVVPPLSEMLRPRVDLSFPNLAPGAYQEKLVTLQNRTPLEMDFRWEVDHTPTPHTNLNSYVSKWGKVGQSHQVFSILPISGTFAPNQTLSFQIQFAPVDCAAYEGVARLLVPNLPCPREEGEGEGDFGASGYRYKEYEMSRVQLKGTGHECEVAIDPLVLVVAQKLSVGKVYCRPVTVRNLSDAPVSISWEKYPDLLYQTVRVLPDKLVLAPREEKKLKVEIAPKVVAPLQVSLACNVEHGSSQIFTVIAETDGPRVRITSTHLDFGLMRVGWRAKKKISFLNICDVSARWSVSLYRAGTSDPWGPTMTVSPSHGILDAGKTATVEVEFRPEEPERMRSTLVVEVEGGQTEFLSLRGEVVFSKVCLDTSVLDLGTIFLAVPVTRRITMRNLTLLPSTPFRWDMRTIEALRDPSTASFKLQFRVVEGILGPEEEQQVDMTIEAISLGEATEEQSALEEQGEQLGSVSNPGILNSLVPLHVEGMPELTGFELRARVMGLAVTYHLGTIESIEPVPDALRGTPAALKVGVRKDWPRELVGVESSVPIVLDFGERKMMEKHSMTFVVRNHTGIEAAFNLHAEEFGVPEHEMEMIARADAGEEARPTRDLLRGFSSASSTSDRLRRGGEQTTKIRFADTTMGKESQPLTQTRASERTSTSLKPSSAPRSRKHTGTIASIRMGATMQRAVSTGPAGRSLTQAEIAMRKNRVSAPYVKDAERQLDAGLRRGHASIQLLQSSKVKEENTRLRSTALWCLPGDHSSIASRGRSHTGQQASKLILSDDHEEVERFRSMHGQKLLNQRSAAQEAFRMLEGGKGFAVTCSTYTGRIEPWGEVEVRVDLFSDVCGIFRDRLVVEVIGLPVVHIPVLGKLVGSPVGMEGGSLGLNLLGEVPSVDFGDILINGQSQTRSLRVRNSSPWPLLVDWQLLESAPPNEKNLIQLSSVVGEDGTVSYQLAAVEPPEAKSTPFTLTPHRMAIPAHSTKTVDVSCQWHKPQHHDNFLVGSVSFLSKDMEGSLAEVEEEGAELLLEELRDRETASVADLQERATGMELVDVEQLVLALRCEVTNARLEADCHKHLKWICSSSNDWRSHASYVKELVLSNRGRCNQTFALKTNSPFSIDSTVCTAPVHPMARAGDIDPASSKPQLFILPPKDNLVVRVRFTPPSKHRSGRVVDDQVLFGELVMLFSNEEVQRIELEAQIKHPQLDILPEELNFNTLHVESTAVLTLALCNPTYADAHFKIVHAPKLLTMTSALHAEGSSSNFKALTARTVETTVDDAEVFSFEPQSGVIRGNLLRPTIPESVILTVRFNPKKNVDYRSRFKVEIEGGRGGYFTLLGSGSYDESKEPGGATGIIRDHPGFHPLMTGVRGPIVPGEQERGARPLAPPPPMSLPSWYNMDQSMQPQHLTKHTLR</sequence>
<evidence type="ECO:0000313" key="10">
    <source>
        <dbReference type="EnsemblProtists" id="EKX39969"/>
    </source>
</evidence>
<dbReference type="InterPro" id="IPR033304">
    <property type="entry name" value="DLEC1"/>
</dbReference>
<dbReference type="eggNOG" id="ENOG502QQQ5">
    <property type="taxonomic scope" value="Eukaryota"/>
</dbReference>
<gene>
    <name evidence="9" type="ORF">GUITHDRAFT_143127</name>
</gene>
<keyword evidence="6" id="KW-0175">Coiled coil</keyword>
<dbReference type="GO" id="GO:0015631">
    <property type="term" value="F:tubulin binding"/>
    <property type="evidence" value="ECO:0007669"/>
    <property type="project" value="TreeGrafter"/>
</dbReference>
<dbReference type="PaxDb" id="55529-EKX39969"/>
<dbReference type="InterPro" id="IPR013783">
    <property type="entry name" value="Ig-like_fold"/>
</dbReference>
<dbReference type="EnsemblProtists" id="EKX39969">
    <property type="protein sequence ID" value="EKX39969"/>
    <property type="gene ID" value="GUITHDRAFT_143127"/>
</dbReference>
<dbReference type="GO" id="GO:0008285">
    <property type="term" value="P:negative regulation of cell population proliferation"/>
    <property type="evidence" value="ECO:0007669"/>
    <property type="project" value="InterPro"/>
</dbReference>
<reference evidence="9 11" key="1">
    <citation type="journal article" date="2012" name="Nature">
        <title>Algal genomes reveal evolutionary mosaicism and the fate of nucleomorphs.</title>
        <authorList>
            <consortium name="DOE Joint Genome Institute"/>
            <person name="Curtis B.A."/>
            <person name="Tanifuji G."/>
            <person name="Burki F."/>
            <person name="Gruber A."/>
            <person name="Irimia M."/>
            <person name="Maruyama S."/>
            <person name="Arias M.C."/>
            <person name="Ball S.G."/>
            <person name="Gile G.H."/>
            <person name="Hirakawa Y."/>
            <person name="Hopkins J.F."/>
            <person name="Kuo A."/>
            <person name="Rensing S.A."/>
            <person name="Schmutz J."/>
            <person name="Symeonidi A."/>
            <person name="Elias M."/>
            <person name="Eveleigh R.J."/>
            <person name="Herman E.K."/>
            <person name="Klute M.J."/>
            <person name="Nakayama T."/>
            <person name="Obornik M."/>
            <person name="Reyes-Prieto A."/>
            <person name="Armbrust E.V."/>
            <person name="Aves S.J."/>
            <person name="Beiko R.G."/>
            <person name="Coutinho P."/>
            <person name="Dacks J.B."/>
            <person name="Durnford D.G."/>
            <person name="Fast N.M."/>
            <person name="Green B.R."/>
            <person name="Grisdale C.J."/>
            <person name="Hempel F."/>
            <person name="Henrissat B."/>
            <person name="Hoppner M.P."/>
            <person name="Ishida K."/>
            <person name="Kim E."/>
            <person name="Koreny L."/>
            <person name="Kroth P.G."/>
            <person name="Liu Y."/>
            <person name="Malik S.B."/>
            <person name="Maier U.G."/>
            <person name="McRose D."/>
            <person name="Mock T."/>
            <person name="Neilson J.A."/>
            <person name="Onodera N.T."/>
            <person name="Poole A.M."/>
            <person name="Pritham E.J."/>
            <person name="Richards T.A."/>
            <person name="Rocap G."/>
            <person name="Roy S.W."/>
            <person name="Sarai C."/>
            <person name="Schaack S."/>
            <person name="Shirato S."/>
            <person name="Slamovits C.H."/>
            <person name="Spencer D.F."/>
            <person name="Suzuki S."/>
            <person name="Worden A.Z."/>
            <person name="Zauner S."/>
            <person name="Barry K."/>
            <person name="Bell C."/>
            <person name="Bharti A.K."/>
            <person name="Crow J.A."/>
            <person name="Grimwood J."/>
            <person name="Kramer R."/>
            <person name="Lindquist E."/>
            <person name="Lucas S."/>
            <person name="Salamov A."/>
            <person name="McFadden G.I."/>
            <person name="Lane C.E."/>
            <person name="Keeling P.J."/>
            <person name="Gray M.W."/>
            <person name="Grigoriev I.V."/>
            <person name="Archibald J.M."/>
        </authorList>
    </citation>
    <scope>NUCLEOTIDE SEQUENCE</scope>
    <source>
        <strain evidence="9 11">CCMP2712</strain>
    </source>
</reference>
<keyword evidence="3" id="KW-0963">Cytoplasm</keyword>
<dbReference type="Proteomes" id="UP000011087">
    <property type="component" value="Unassembled WGS sequence"/>
</dbReference>
<evidence type="ECO:0000313" key="9">
    <source>
        <dbReference type="EMBL" id="EKX39969.1"/>
    </source>
</evidence>
<reference evidence="11" key="2">
    <citation type="submission" date="2012-11" db="EMBL/GenBank/DDBJ databases">
        <authorList>
            <person name="Kuo A."/>
            <person name="Curtis B.A."/>
            <person name="Tanifuji G."/>
            <person name="Burki F."/>
            <person name="Gruber A."/>
            <person name="Irimia M."/>
            <person name="Maruyama S."/>
            <person name="Arias M.C."/>
            <person name="Ball S.G."/>
            <person name="Gile G.H."/>
            <person name="Hirakawa Y."/>
            <person name="Hopkins J.F."/>
            <person name="Rensing S.A."/>
            <person name="Schmutz J."/>
            <person name="Symeonidi A."/>
            <person name="Elias M."/>
            <person name="Eveleigh R.J."/>
            <person name="Herman E.K."/>
            <person name="Klute M.J."/>
            <person name="Nakayama T."/>
            <person name="Obornik M."/>
            <person name="Reyes-Prieto A."/>
            <person name="Armbrust E.V."/>
            <person name="Aves S.J."/>
            <person name="Beiko R.G."/>
            <person name="Coutinho P."/>
            <person name="Dacks J.B."/>
            <person name="Durnford D.G."/>
            <person name="Fast N.M."/>
            <person name="Green B.R."/>
            <person name="Grisdale C."/>
            <person name="Hempe F."/>
            <person name="Henrissat B."/>
            <person name="Hoppner M.P."/>
            <person name="Ishida K.-I."/>
            <person name="Kim E."/>
            <person name="Koreny L."/>
            <person name="Kroth P.G."/>
            <person name="Liu Y."/>
            <person name="Malik S.-B."/>
            <person name="Maier U.G."/>
            <person name="McRose D."/>
            <person name="Mock T."/>
            <person name="Neilson J.A."/>
            <person name="Onodera N.T."/>
            <person name="Poole A.M."/>
            <person name="Pritham E.J."/>
            <person name="Richards T.A."/>
            <person name="Rocap G."/>
            <person name="Roy S.W."/>
            <person name="Sarai C."/>
            <person name="Schaack S."/>
            <person name="Shirato S."/>
            <person name="Slamovits C.H."/>
            <person name="Spencer D.F."/>
            <person name="Suzuki S."/>
            <person name="Worden A.Z."/>
            <person name="Zauner S."/>
            <person name="Barry K."/>
            <person name="Bell C."/>
            <person name="Bharti A.K."/>
            <person name="Crow J.A."/>
            <person name="Grimwood J."/>
            <person name="Kramer R."/>
            <person name="Lindquist E."/>
            <person name="Lucas S."/>
            <person name="Salamov A."/>
            <person name="McFadden G.I."/>
            <person name="Lane C.E."/>
            <person name="Keeling P.J."/>
            <person name="Gray M.W."/>
            <person name="Grigoriev I.V."/>
            <person name="Archibald J.M."/>
        </authorList>
    </citation>
    <scope>NUCLEOTIDE SEQUENCE</scope>
    <source>
        <strain evidence="11">CCMP2712</strain>
    </source>
</reference>
<proteinExistence type="predicted"/>
<evidence type="ECO:0000256" key="2">
    <source>
        <dbReference type="ARBA" id="ARBA00004496"/>
    </source>
</evidence>
<dbReference type="InterPro" id="IPR053879">
    <property type="entry name" value="HYDIN_VesB_CFA65-like_Ig"/>
</dbReference>
<dbReference type="RefSeq" id="XP_005826949.1">
    <property type="nucleotide sequence ID" value="XM_005826892.1"/>
</dbReference>
<evidence type="ECO:0000313" key="11">
    <source>
        <dbReference type="Proteomes" id="UP000011087"/>
    </source>
</evidence>
<name>L1IVP8_GUITC</name>
<dbReference type="Pfam" id="PF24771">
    <property type="entry name" value="Ig_CFAP74_1st"/>
    <property type="match status" value="1"/>
</dbReference>
<organism evidence="9">
    <name type="scientific">Guillardia theta (strain CCMP2712)</name>
    <name type="common">Cryptophyte</name>
    <dbReference type="NCBI Taxonomy" id="905079"/>
    <lineage>
        <taxon>Eukaryota</taxon>
        <taxon>Cryptophyceae</taxon>
        <taxon>Pyrenomonadales</taxon>
        <taxon>Geminigeraceae</taxon>
        <taxon>Guillardia</taxon>
    </lineage>
</organism>